<accession>A0A087HR31</accession>
<gene>
    <name evidence="2" type="ordered locus">AALP_Aa1g277600</name>
</gene>
<feature type="signal peptide" evidence="1">
    <location>
        <begin position="1"/>
        <end position="15"/>
    </location>
</feature>
<protein>
    <submittedName>
        <fullName evidence="2">Uncharacterized protein</fullName>
    </submittedName>
</protein>
<dbReference type="OrthoDB" id="10253007at2759"/>
<organism evidence="2 3">
    <name type="scientific">Arabis alpina</name>
    <name type="common">Alpine rock-cress</name>
    <dbReference type="NCBI Taxonomy" id="50452"/>
    <lineage>
        <taxon>Eukaryota</taxon>
        <taxon>Viridiplantae</taxon>
        <taxon>Streptophyta</taxon>
        <taxon>Embryophyta</taxon>
        <taxon>Tracheophyta</taxon>
        <taxon>Spermatophyta</taxon>
        <taxon>Magnoliopsida</taxon>
        <taxon>eudicotyledons</taxon>
        <taxon>Gunneridae</taxon>
        <taxon>Pentapetalae</taxon>
        <taxon>rosids</taxon>
        <taxon>malvids</taxon>
        <taxon>Brassicales</taxon>
        <taxon>Brassicaceae</taxon>
        <taxon>Arabideae</taxon>
        <taxon>Arabis</taxon>
    </lineage>
</organism>
<proteinExistence type="predicted"/>
<feature type="chain" id="PRO_5012587880" evidence="1">
    <location>
        <begin position="16"/>
        <end position="76"/>
    </location>
</feature>
<reference evidence="3" key="1">
    <citation type="journal article" date="2015" name="Nat. Plants">
        <title>Genome expansion of Arabis alpina linked with retrotransposition and reduced symmetric DNA methylation.</title>
        <authorList>
            <person name="Willing E.M."/>
            <person name="Rawat V."/>
            <person name="Mandakova T."/>
            <person name="Maumus F."/>
            <person name="James G.V."/>
            <person name="Nordstroem K.J."/>
            <person name="Becker C."/>
            <person name="Warthmann N."/>
            <person name="Chica C."/>
            <person name="Szarzynska B."/>
            <person name="Zytnicki M."/>
            <person name="Albani M.C."/>
            <person name="Kiefer C."/>
            <person name="Bergonzi S."/>
            <person name="Castaings L."/>
            <person name="Mateos J.L."/>
            <person name="Berns M.C."/>
            <person name="Bujdoso N."/>
            <person name="Piofczyk T."/>
            <person name="de Lorenzo L."/>
            <person name="Barrero-Sicilia C."/>
            <person name="Mateos I."/>
            <person name="Piednoel M."/>
            <person name="Hagmann J."/>
            <person name="Chen-Min-Tao R."/>
            <person name="Iglesias-Fernandez R."/>
            <person name="Schuster S.C."/>
            <person name="Alonso-Blanco C."/>
            <person name="Roudier F."/>
            <person name="Carbonero P."/>
            <person name="Paz-Ares J."/>
            <person name="Davis S.J."/>
            <person name="Pecinka A."/>
            <person name="Quesneville H."/>
            <person name="Colot V."/>
            <person name="Lysak M.A."/>
            <person name="Weigel D."/>
            <person name="Coupland G."/>
            <person name="Schneeberger K."/>
        </authorList>
    </citation>
    <scope>NUCLEOTIDE SEQUENCE [LARGE SCALE GENOMIC DNA]</scope>
    <source>
        <strain evidence="3">cv. Pajares</strain>
    </source>
</reference>
<dbReference type="EMBL" id="CM002869">
    <property type="protein sequence ID" value="KFK44583.1"/>
    <property type="molecule type" value="Genomic_DNA"/>
</dbReference>
<evidence type="ECO:0000313" key="3">
    <source>
        <dbReference type="Proteomes" id="UP000029120"/>
    </source>
</evidence>
<evidence type="ECO:0000313" key="2">
    <source>
        <dbReference type="EMBL" id="KFK44583.1"/>
    </source>
</evidence>
<dbReference type="Gramene" id="KFK44583">
    <property type="protein sequence ID" value="KFK44583"/>
    <property type="gene ID" value="AALP_AA1G277600"/>
</dbReference>
<sequence>MYLPFSLSLARWVLAAEDICLRNPIFSYVFRSGMSLSLVHFKKVLCNGVSVGNLSMEEKQNFQNVHMSSNFLVSLA</sequence>
<evidence type="ECO:0000256" key="1">
    <source>
        <dbReference type="SAM" id="SignalP"/>
    </source>
</evidence>
<dbReference type="SUPFAM" id="SSF56808">
    <property type="entry name" value="Ribosomal protein L1"/>
    <property type="match status" value="1"/>
</dbReference>
<dbReference type="Proteomes" id="UP000029120">
    <property type="component" value="Chromosome 1"/>
</dbReference>
<keyword evidence="3" id="KW-1185">Reference proteome</keyword>
<name>A0A087HR31_ARAAL</name>
<dbReference type="AlphaFoldDB" id="A0A087HR31"/>
<keyword evidence="1" id="KW-0732">Signal</keyword>
<dbReference type="InterPro" id="IPR023674">
    <property type="entry name" value="Ribosomal_uL1-like"/>
</dbReference>